<dbReference type="SUPFAM" id="SSF55383">
    <property type="entry name" value="Copper amine oxidase, domain N"/>
    <property type="match status" value="1"/>
</dbReference>
<dbReference type="GO" id="GO:0006817">
    <property type="term" value="P:phosphate ion transport"/>
    <property type="evidence" value="ECO:0007669"/>
    <property type="project" value="UniProtKB-UniRule"/>
</dbReference>
<keyword evidence="8 10" id="KW-0564">Palmitate</keyword>
<dbReference type="EMBL" id="FLUN01000001">
    <property type="protein sequence ID" value="SBW08698.1"/>
    <property type="molecule type" value="Genomic_DNA"/>
</dbReference>
<accession>A0A212KAQ7</accession>
<evidence type="ECO:0000256" key="6">
    <source>
        <dbReference type="ARBA" id="ARBA00022592"/>
    </source>
</evidence>
<dbReference type="InterPro" id="IPR050811">
    <property type="entry name" value="Phosphate_ABC_transporter"/>
</dbReference>
<feature type="domain" description="PBP" evidence="12">
    <location>
        <begin position="146"/>
        <end position="368"/>
    </location>
</feature>
<evidence type="ECO:0000256" key="7">
    <source>
        <dbReference type="ARBA" id="ARBA00022729"/>
    </source>
</evidence>
<dbReference type="Pfam" id="PF07833">
    <property type="entry name" value="Cu_amine_oxidN1"/>
    <property type="match status" value="1"/>
</dbReference>
<evidence type="ECO:0000259" key="11">
    <source>
        <dbReference type="Pfam" id="PF07833"/>
    </source>
</evidence>
<dbReference type="InterPro" id="IPR011862">
    <property type="entry name" value="Phos-bd"/>
</dbReference>
<feature type="chain" id="PRO_5027136183" description="Phosphate-binding protein" evidence="10">
    <location>
        <begin position="26"/>
        <end position="387"/>
    </location>
</feature>
<evidence type="ECO:0000259" key="12">
    <source>
        <dbReference type="Pfam" id="PF12849"/>
    </source>
</evidence>
<keyword evidence="10" id="KW-0472">Membrane</keyword>
<keyword evidence="7 10" id="KW-0732">Signal</keyword>
<evidence type="ECO:0000256" key="1">
    <source>
        <dbReference type="ARBA" id="ARBA00002841"/>
    </source>
</evidence>
<evidence type="ECO:0000313" key="13">
    <source>
        <dbReference type="EMBL" id="SBW08698.1"/>
    </source>
</evidence>
<organism evidence="13">
    <name type="scientific">uncultured Eubacteriales bacterium</name>
    <dbReference type="NCBI Taxonomy" id="172733"/>
    <lineage>
        <taxon>Bacteria</taxon>
        <taxon>Bacillati</taxon>
        <taxon>Bacillota</taxon>
        <taxon>Clostridia</taxon>
        <taxon>Eubacteriales</taxon>
        <taxon>environmental samples</taxon>
    </lineage>
</organism>
<dbReference type="SUPFAM" id="SSF53850">
    <property type="entry name" value="Periplasmic binding protein-like II"/>
    <property type="match status" value="1"/>
</dbReference>
<dbReference type="Pfam" id="PF12849">
    <property type="entry name" value="PBP_like_2"/>
    <property type="match status" value="1"/>
</dbReference>
<dbReference type="CDD" id="cd13653">
    <property type="entry name" value="PBP2_phosphate_like_1"/>
    <property type="match status" value="1"/>
</dbReference>
<gene>
    <name evidence="13" type="ORF">KL86CLO1_12501</name>
</gene>
<comment type="similarity">
    <text evidence="3 10">Belongs to the PstS family.</text>
</comment>
<dbReference type="InterPro" id="IPR036582">
    <property type="entry name" value="Mao_N_sf"/>
</dbReference>
<proteinExistence type="inferred from homology"/>
<dbReference type="Gene3D" id="3.30.457.10">
    <property type="entry name" value="Copper amine oxidase-like, N-terminal domain"/>
    <property type="match status" value="1"/>
</dbReference>
<feature type="signal peptide" evidence="10">
    <location>
        <begin position="1"/>
        <end position="25"/>
    </location>
</feature>
<keyword evidence="10" id="KW-1003">Cell membrane</keyword>
<dbReference type="GO" id="GO:0005886">
    <property type="term" value="C:plasma membrane"/>
    <property type="evidence" value="ECO:0007669"/>
    <property type="project" value="UniProtKB-SubCell"/>
</dbReference>
<feature type="domain" description="Copper amine oxidase-like N-terminal" evidence="11">
    <location>
        <begin position="32"/>
        <end position="139"/>
    </location>
</feature>
<sequence length="387" mass="40270">MKKRLIALTLAVVTVLAMMASTASAASPINLVVDGKKITPTVDPVVESGTTLVPLRVISETLGADVTWEQSKQQATIKTAAYTVVFTIGSKSYTVNGASKTLIVAPKAANGSTLVPIRAFSESIGATVNYNASTKTASIDYFTKMSGSLKISGSTTLQPIVQAAADKLVSMNSGLSITVSGGGSGTGIKDATAGTVNIGMSSRELTTDEMKSLKVYPVANDGIAIIVNPGNPVKDLTKDQAAKIFLGEIKNWKDVGGNDAPIVVMTRETGSGTRATLEEMILEKKSVVERATPFASSTLIKQAVAKDKNAIGFDSIGFVDSTVKALSLDGKSATSATVISGSYGMGRQLFCLTNGNASGLSAIFIDYLKTQDCQDNIVVKEGYVKLS</sequence>
<dbReference type="AlphaFoldDB" id="A0A212KAQ7"/>
<dbReference type="PANTHER" id="PTHR30570:SF1">
    <property type="entry name" value="PHOSPHATE-BINDING PROTEIN PSTS"/>
    <property type="match status" value="1"/>
</dbReference>
<evidence type="ECO:0000256" key="5">
    <source>
        <dbReference type="ARBA" id="ARBA00022448"/>
    </source>
</evidence>
<evidence type="ECO:0000256" key="9">
    <source>
        <dbReference type="ARBA" id="ARBA00023288"/>
    </source>
</evidence>
<comment type="function">
    <text evidence="1">Part of the ABC transporter complex PstSACB involved in phosphate import.</text>
</comment>
<comment type="subunit">
    <text evidence="4 10">The complex is composed of two ATP-binding proteins (PstB), two transmembrane proteins (PstC and PstA) and a solute-binding protein (PstS).</text>
</comment>
<dbReference type="InterPro" id="IPR024370">
    <property type="entry name" value="PBP_domain"/>
</dbReference>
<comment type="function">
    <text evidence="10">Involved in the system for phosphate transport across the cytoplasmic membrane.</text>
</comment>
<dbReference type="Gene3D" id="3.40.190.10">
    <property type="entry name" value="Periplasmic binding protein-like II"/>
    <property type="match status" value="2"/>
</dbReference>
<dbReference type="PANTHER" id="PTHR30570">
    <property type="entry name" value="PERIPLASMIC PHOSPHATE BINDING COMPONENT OF PHOSPHATE ABC TRANSPORTER"/>
    <property type="match status" value="1"/>
</dbReference>
<comment type="subcellular location">
    <subcellularLocation>
        <location evidence="2 10">Cell membrane</location>
        <topology evidence="2 10">Lipid-anchor</topology>
    </subcellularLocation>
</comment>
<keyword evidence="6 10" id="KW-0592">Phosphate transport</keyword>
<reference evidence="13" key="1">
    <citation type="submission" date="2016-04" db="EMBL/GenBank/DDBJ databases">
        <authorList>
            <person name="Evans L.H."/>
            <person name="Alamgir A."/>
            <person name="Owens N."/>
            <person name="Weber N.D."/>
            <person name="Virtaneva K."/>
            <person name="Barbian K."/>
            <person name="Babar A."/>
            <person name="Rosenke K."/>
        </authorList>
    </citation>
    <scope>NUCLEOTIDE SEQUENCE</scope>
    <source>
        <strain evidence="13">86</strain>
    </source>
</reference>
<evidence type="ECO:0000256" key="2">
    <source>
        <dbReference type="ARBA" id="ARBA00004193"/>
    </source>
</evidence>
<protein>
    <recommendedName>
        <fullName evidence="10">Phosphate-binding protein</fullName>
    </recommendedName>
</protein>
<dbReference type="InterPro" id="IPR012854">
    <property type="entry name" value="Cu_amine_oxidase-like_N"/>
</dbReference>
<evidence type="ECO:0000256" key="3">
    <source>
        <dbReference type="ARBA" id="ARBA00008725"/>
    </source>
</evidence>
<keyword evidence="5 10" id="KW-0813">Transport</keyword>
<keyword evidence="9 10" id="KW-0449">Lipoprotein</keyword>
<evidence type="ECO:0000256" key="8">
    <source>
        <dbReference type="ARBA" id="ARBA00023139"/>
    </source>
</evidence>
<name>A0A212KAQ7_9FIRM</name>
<dbReference type="NCBIfam" id="TIGR02136">
    <property type="entry name" value="ptsS_2"/>
    <property type="match status" value="1"/>
</dbReference>
<evidence type="ECO:0000256" key="10">
    <source>
        <dbReference type="RuleBase" id="RU367119"/>
    </source>
</evidence>
<dbReference type="GO" id="GO:0042301">
    <property type="term" value="F:phosphate ion binding"/>
    <property type="evidence" value="ECO:0007669"/>
    <property type="project" value="UniProtKB-UniRule"/>
</dbReference>
<evidence type="ECO:0000256" key="4">
    <source>
        <dbReference type="ARBA" id="ARBA00011529"/>
    </source>
</evidence>